<evidence type="ECO:0000313" key="1">
    <source>
        <dbReference type="EMBL" id="KAH7920265.1"/>
    </source>
</evidence>
<dbReference type="Proteomes" id="UP000790709">
    <property type="component" value="Unassembled WGS sequence"/>
</dbReference>
<sequence length="801" mass="87964">MSLPFGSLKRPPTWTPHPGVKRSKKEDTEDAKVSIKSGTTPDIQPEPLPPTANHGVERISFAPGTKVSRLPPQYLERVTQERSKVLALQGRRIVGIPLMLNDGIVLHWVHDRTKQEDDGGALPWHIHHIPPLHASKGVNGPSKADWTSEPSALQFKADGQRQPLVESNGNVLTPVSRPDRGTRVGASTSDAIMVVDSDNEEETIDGRTSASPAVMLEPPFPEEDPLPYDEGSDSDIEIVSWSLSSTRKHSLEEAGGNNAALQIQSPLAGEEQPPDSSGSSSNATSSATSRQSTFSLSRSPPRREKELASLYGDWGCLESDRDVEPSSDGEYHPPVVQPSAFTQEKGKGRVEPDNPFDLLLRHTNLPDSHGLATSRTGRARRMSLATSSVSWRESSVEDDDVSDASEDSSPPRKPVYRTGTPASQITSSRGGKNVPVTRGNREAQRRPRGSPEVIDDSMPHAAAPPTMKKVPLPKTPYGRSRRILVPASDDLPLATVTMRGDLQFIDRKEHFRISLSSLPNKGDYRHVEDACVVGDTIVLGYDGGPCQVTLLPVTRKSPRPIDVQRQPHVPSPRVSKSFKGGVSCLSAMCSEAGSIKFFSGGHDRWVYLWTAETHQLTNATCKKLSVFHDSGVSAIAYQRRSNALMSSDGQKLWTTDLSRSYTPKPVLVSNVVNQIHVHPQAPDIILLEIKHLDQQIQIFDCRKGGFNRPPCFTFGHRYADAKFEPSYTKGSTRHVYFARGHQDGSVILWDYRNPKDILIKRQYQQIDAVVHTAFSNSEVVAFGGRVGGGVVTFFSDYLEET</sequence>
<accession>A0ACB8B3G4</accession>
<protein>
    <submittedName>
        <fullName evidence="1">Uncharacterized protein</fullName>
    </submittedName>
</protein>
<dbReference type="EMBL" id="MU266592">
    <property type="protein sequence ID" value="KAH7920265.1"/>
    <property type="molecule type" value="Genomic_DNA"/>
</dbReference>
<name>A0ACB8B3G4_9AGAM</name>
<comment type="caution">
    <text evidence="1">The sequence shown here is derived from an EMBL/GenBank/DDBJ whole genome shotgun (WGS) entry which is preliminary data.</text>
</comment>
<keyword evidence="2" id="KW-1185">Reference proteome</keyword>
<proteinExistence type="predicted"/>
<gene>
    <name evidence="1" type="ORF">BV22DRAFT_1040024</name>
</gene>
<organism evidence="1 2">
    <name type="scientific">Leucogyrophana mollusca</name>
    <dbReference type="NCBI Taxonomy" id="85980"/>
    <lineage>
        <taxon>Eukaryota</taxon>
        <taxon>Fungi</taxon>
        <taxon>Dikarya</taxon>
        <taxon>Basidiomycota</taxon>
        <taxon>Agaricomycotina</taxon>
        <taxon>Agaricomycetes</taxon>
        <taxon>Agaricomycetidae</taxon>
        <taxon>Boletales</taxon>
        <taxon>Boletales incertae sedis</taxon>
        <taxon>Leucogyrophana</taxon>
    </lineage>
</organism>
<evidence type="ECO:0000313" key="2">
    <source>
        <dbReference type="Proteomes" id="UP000790709"/>
    </source>
</evidence>
<reference evidence="1" key="1">
    <citation type="journal article" date="2021" name="New Phytol.">
        <title>Evolutionary innovations through gain and loss of genes in the ectomycorrhizal Boletales.</title>
        <authorList>
            <person name="Wu G."/>
            <person name="Miyauchi S."/>
            <person name="Morin E."/>
            <person name="Kuo A."/>
            <person name="Drula E."/>
            <person name="Varga T."/>
            <person name="Kohler A."/>
            <person name="Feng B."/>
            <person name="Cao Y."/>
            <person name="Lipzen A."/>
            <person name="Daum C."/>
            <person name="Hundley H."/>
            <person name="Pangilinan J."/>
            <person name="Johnson J."/>
            <person name="Barry K."/>
            <person name="LaButti K."/>
            <person name="Ng V."/>
            <person name="Ahrendt S."/>
            <person name="Min B."/>
            <person name="Choi I.G."/>
            <person name="Park H."/>
            <person name="Plett J.M."/>
            <person name="Magnuson J."/>
            <person name="Spatafora J.W."/>
            <person name="Nagy L.G."/>
            <person name="Henrissat B."/>
            <person name="Grigoriev I.V."/>
            <person name="Yang Z.L."/>
            <person name="Xu J."/>
            <person name="Martin F.M."/>
        </authorList>
    </citation>
    <scope>NUCLEOTIDE SEQUENCE</scope>
    <source>
        <strain evidence="1">KUC20120723A-06</strain>
    </source>
</reference>